<dbReference type="EMBL" id="QEKH01000002">
    <property type="protein sequence ID" value="PVY45615.1"/>
    <property type="molecule type" value="Genomic_DNA"/>
</dbReference>
<reference evidence="3 4" key="1">
    <citation type="submission" date="2018-04" db="EMBL/GenBank/DDBJ databases">
        <title>Genomic Encyclopedia of Type Strains, Phase IV (KMG-IV): sequencing the most valuable type-strain genomes for metagenomic binning, comparative biology and taxonomic classification.</title>
        <authorList>
            <person name="Goeker M."/>
        </authorList>
    </citation>
    <scope>NUCLEOTIDE SEQUENCE [LARGE SCALE GENOMIC DNA]</scope>
    <source>
        <strain evidence="3 4">DSM 14823</strain>
    </source>
</reference>
<evidence type="ECO:0000256" key="1">
    <source>
        <dbReference type="SAM" id="Phobius"/>
    </source>
</evidence>
<organism evidence="3 4">
    <name type="scientific">Victivallis vadensis</name>
    <dbReference type="NCBI Taxonomy" id="172901"/>
    <lineage>
        <taxon>Bacteria</taxon>
        <taxon>Pseudomonadati</taxon>
        <taxon>Lentisphaerota</taxon>
        <taxon>Lentisphaeria</taxon>
        <taxon>Victivallales</taxon>
        <taxon>Victivallaceae</taxon>
        <taxon>Victivallis</taxon>
    </lineage>
</organism>
<comment type="caution">
    <text evidence="3">The sequence shown here is derived from an EMBL/GenBank/DDBJ whole genome shotgun (WGS) entry which is preliminary data.</text>
</comment>
<dbReference type="AlphaFoldDB" id="A0A2U1BAD9"/>
<feature type="transmembrane region" description="Helical" evidence="1">
    <location>
        <begin position="37"/>
        <end position="55"/>
    </location>
</feature>
<protein>
    <recommendedName>
        <fullName evidence="5">Attachment p12 family protein</fullName>
    </recommendedName>
</protein>
<name>A0A2U1BAD9_9BACT</name>
<keyword evidence="1" id="KW-0472">Membrane</keyword>
<dbReference type="GeneID" id="78293973"/>
<feature type="signal peptide" evidence="2">
    <location>
        <begin position="1"/>
        <end position="18"/>
    </location>
</feature>
<accession>A0A2U1BAD9</accession>
<evidence type="ECO:0008006" key="5">
    <source>
        <dbReference type="Google" id="ProtNLM"/>
    </source>
</evidence>
<evidence type="ECO:0000256" key="2">
    <source>
        <dbReference type="SAM" id="SignalP"/>
    </source>
</evidence>
<proteinExistence type="predicted"/>
<keyword evidence="4" id="KW-1185">Reference proteome</keyword>
<dbReference type="RefSeq" id="WP_116882640.1">
    <property type="nucleotide sequence ID" value="NZ_CABMMC010000157.1"/>
</dbReference>
<evidence type="ECO:0000313" key="3">
    <source>
        <dbReference type="EMBL" id="PVY45615.1"/>
    </source>
</evidence>
<feature type="chain" id="PRO_5041123315" description="Attachment p12 family protein" evidence="2">
    <location>
        <begin position="19"/>
        <end position="82"/>
    </location>
</feature>
<keyword evidence="1" id="KW-0812">Transmembrane</keyword>
<keyword evidence="2" id="KW-0732">Signal</keyword>
<dbReference type="Proteomes" id="UP000245959">
    <property type="component" value="Unassembled WGS sequence"/>
</dbReference>
<keyword evidence="1" id="KW-1133">Transmembrane helix</keyword>
<gene>
    <name evidence="3" type="ORF">C8D82_102187</name>
</gene>
<evidence type="ECO:0000313" key="4">
    <source>
        <dbReference type="Proteomes" id="UP000245959"/>
    </source>
</evidence>
<sequence length="82" mass="8372">MNHTKITGFILTVPAALAAMAEKAAPAAGAQGDSDRLGTAVAILVLAAAIGGMIWNFRRKVKQGGCACCSGCAASDQKHCRR</sequence>